<organism evidence="3 4">
    <name type="scientific">Hibiscus sabdariffa</name>
    <name type="common">roselle</name>
    <dbReference type="NCBI Taxonomy" id="183260"/>
    <lineage>
        <taxon>Eukaryota</taxon>
        <taxon>Viridiplantae</taxon>
        <taxon>Streptophyta</taxon>
        <taxon>Embryophyta</taxon>
        <taxon>Tracheophyta</taxon>
        <taxon>Spermatophyta</taxon>
        <taxon>Magnoliopsida</taxon>
        <taxon>eudicotyledons</taxon>
        <taxon>Gunneridae</taxon>
        <taxon>Pentapetalae</taxon>
        <taxon>rosids</taxon>
        <taxon>malvids</taxon>
        <taxon>Malvales</taxon>
        <taxon>Malvaceae</taxon>
        <taxon>Malvoideae</taxon>
        <taxon>Hibiscus</taxon>
    </lineage>
</organism>
<evidence type="ECO:0000256" key="1">
    <source>
        <dbReference type="SAM" id="Coils"/>
    </source>
</evidence>
<gene>
    <name evidence="3" type="ORF">V6N11_024357</name>
</gene>
<reference evidence="3 4" key="1">
    <citation type="journal article" date="2024" name="G3 (Bethesda)">
        <title>Genome assembly of Hibiscus sabdariffa L. provides insights into metabolisms of medicinal natural products.</title>
        <authorList>
            <person name="Kim T."/>
        </authorList>
    </citation>
    <scope>NUCLEOTIDE SEQUENCE [LARGE SCALE GENOMIC DNA]</scope>
    <source>
        <strain evidence="3">TK-2024</strain>
        <tissue evidence="3">Old leaves</tissue>
    </source>
</reference>
<feature type="transmembrane region" description="Helical" evidence="2">
    <location>
        <begin position="129"/>
        <end position="146"/>
    </location>
</feature>
<comment type="caution">
    <text evidence="3">The sequence shown here is derived from an EMBL/GenBank/DDBJ whole genome shotgun (WGS) entry which is preliminary data.</text>
</comment>
<name>A0ABR1ZV22_9ROSI</name>
<proteinExistence type="predicted"/>
<dbReference type="Proteomes" id="UP001396334">
    <property type="component" value="Unassembled WGS sequence"/>
</dbReference>
<sequence>MSIVFQNLLSPSPSRLNPFLRNPNSFPPTTSRHLCSPISDSSVLHFRTRYFLNSNSHRPSSNPFPKAYNSDSSIATSPGQNPNLNAINLDSFLSVAELLCIFSSAVVSVVYAVLDWKGAVLGGVWRSVLVWRVLGLVGGIAIGAWIRRRQWRRICVETAEAGGKGLNLVGRIEKLEDDLKSSVTILRVLSRQLEKLGTRFRVTRKALKQPIEEAAALAQKNSEATRALAAQEDILEKELQEIQKVLLAMQEQQQKQLELILAIAKSGKLFEDKREPSQEKDTVKACKSTDEAKQMEVHQSQPLDATLAVLGHDIFCFLEFYLPVDGLTVAALLQLKIDEELEMYENLINCFLHSMADSNMDVVLCWAVFHILVNDLARSDDSVHISHRIRCFRMMDYNATMRELLSLAPQQWRRKALA</sequence>
<feature type="coiled-coil region" evidence="1">
    <location>
        <begin position="221"/>
        <end position="255"/>
    </location>
</feature>
<keyword evidence="2" id="KW-1133">Transmembrane helix</keyword>
<keyword evidence="4" id="KW-1185">Reference proteome</keyword>
<evidence type="ECO:0000313" key="4">
    <source>
        <dbReference type="Proteomes" id="UP001396334"/>
    </source>
</evidence>
<evidence type="ECO:0000256" key="2">
    <source>
        <dbReference type="SAM" id="Phobius"/>
    </source>
</evidence>
<dbReference type="EMBL" id="JBBPBN010000589">
    <property type="protein sequence ID" value="KAK8484221.1"/>
    <property type="molecule type" value="Genomic_DNA"/>
</dbReference>
<dbReference type="PANTHER" id="PTHR36408">
    <property type="entry name" value="TRANSMEMBRANE PROTEIN"/>
    <property type="match status" value="1"/>
</dbReference>
<dbReference type="PANTHER" id="PTHR36408:SF1">
    <property type="entry name" value="TRANSMEMBRANE PROTEIN"/>
    <property type="match status" value="1"/>
</dbReference>
<accession>A0ABR1ZV22</accession>
<protein>
    <submittedName>
        <fullName evidence="3">Uncharacterized protein</fullName>
    </submittedName>
</protein>
<keyword evidence="2" id="KW-0812">Transmembrane</keyword>
<feature type="transmembrane region" description="Helical" evidence="2">
    <location>
        <begin position="92"/>
        <end position="114"/>
    </location>
</feature>
<keyword evidence="2" id="KW-0472">Membrane</keyword>
<evidence type="ECO:0000313" key="3">
    <source>
        <dbReference type="EMBL" id="KAK8484221.1"/>
    </source>
</evidence>
<keyword evidence="1" id="KW-0175">Coiled coil</keyword>